<dbReference type="PANTHER" id="PTHR43570:SF16">
    <property type="entry name" value="ALDEHYDE DEHYDROGENASE TYPE III, ISOFORM Q"/>
    <property type="match status" value="1"/>
</dbReference>
<feature type="active site" evidence="5 6">
    <location>
        <position position="194"/>
    </location>
</feature>
<reference evidence="9" key="1">
    <citation type="submission" date="2020-08" db="EMBL/GenBank/DDBJ databases">
        <title>Genome public.</title>
        <authorList>
            <person name="Liu C."/>
            <person name="Sun Q."/>
        </authorList>
    </citation>
    <scope>NUCLEOTIDE SEQUENCE</scope>
    <source>
        <strain evidence="9">NSJ-15</strain>
    </source>
</reference>
<dbReference type="PIRSF" id="PIRSF036492">
    <property type="entry name" value="ALDH"/>
    <property type="match status" value="1"/>
</dbReference>
<dbReference type="SUPFAM" id="SSF53720">
    <property type="entry name" value="ALDH-like"/>
    <property type="match status" value="1"/>
</dbReference>
<dbReference type="InterPro" id="IPR016162">
    <property type="entry name" value="Ald_DH_N"/>
</dbReference>
<dbReference type="GO" id="GO:0006081">
    <property type="term" value="P:aldehyde metabolic process"/>
    <property type="evidence" value="ECO:0007669"/>
    <property type="project" value="InterPro"/>
</dbReference>
<evidence type="ECO:0000256" key="4">
    <source>
        <dbReference type="PIRNR" id="PIRNR036492"/>
    </source>
</evidence>
<evidence type="ECO:0000256" key="7">
    <source>
        <dbReference type="RuleBase" id="RU003345"/>
    </source>
</evidence>
<organism evidence="9 10">
    <name type="scientific">Massiliimalia timonensis</name>
    <dbReference type="NCBI Taxonomy" id="1987501"/>
    <lineage>
        <taxon>Bacteria</taxon>
        <taxon>Bacillati</taxon>
        <taxon>Bacillota</taxon>
        <taxon>Clostridia</taxon>
        <taxon>Eubacteriales</taxon>
        <taxon>Oscillospiraceae</taxon>
        <taxon>Massiliimalia</taxon>
    </lineage>
</organism>
<dbReference type="CDD" id="cd07136">
    <property type="entry name" value="ALDH_YwdH-P39616"/>
    <property type="match status" value="1"/>
</dbReference>
<evidence type="ECO:0000256" key="6">
    <source>
        <dbReference type="PROSITE-ProRule" id="PRU10007"/>
    </source>
</evidence>
<dbReference type="InterPro" id="IPR029510">
    <property type="entry name" value="Ald_DH_CS_GLU"/>
</dbReference>
<keyword evidence="3" id="KW-0520">NAD</keyword>
<evidence type="ECO:0000259" key="8">
    <source>
        <dbReference type="Pfam" id="PF00171"/>
    </source>
</evidence>
<dbReference type="Gene3D" id="3.40.309.10">
    <property type="entry name" value="Aldehyde Dehydrogenase, Chain A, domain 2"/>
    <property type="match status" value="1"/>
</dbReference>
<comment type="caution">
    <text evidence="9">The sequence shown here is derived from an EMBL/GenBank/DDBJ whole genome shotgun (WGS) entry which is preliminary data.</text>
</comment>
<evidence type="ECO:0000256" key="3">
    <source>
        <dbReference type="ARBA" id="ARBA00023027"/>
    </source>
</evidence>
<protein>
    <recommendedName>
        <fullName evidence="4">Aldehyde dehydrogenase</fullName>
    </recommendedName>
</protein>
<dbReference type="Pfam" id="PF00171">
    <property type="entry name" value="Aldedh"/>
    <property type="match status" value="1"/>
</dbReference>
<evidence type="ECO:0000313" key="9">
    <source>
        <dbReference type="EMBL" id="MBC8611084.1"/>
    </source>
</evidence>
<dbReference type="FunFam" id="3.40.309.10:FF:000003">
    <property type="entry name" value="Aldehyde dehydrogenase"/>
    <property type="match status" value="1"/>
</dbReference>
<evidence type="ECO:0000256" key="1">
    <source>
        <dbReference type="ARBA" id="ARBA00009986"/>
    </source>
</evidence>
<accession>A0A8J6P7V3</accession>
<dbReference type="PANTHER" id="PTHR43570">
    <property type="entry name" value="ALDEHYDE DEHYDROGENASE"/>
    <property type="match status" value="1"/>
</dbReference>
<evidence type="ECO:0000313" key="10">
    <source>
        <dbReference type="Proteomes" id="UP000632659"/>
    </source>
</evidence>
<feature type="active site" evidence="5">
    <location>
        <position position="228"/>
    </location>
</feature>
<name>A0A8J6P7V3_9FIRM</name>
<keyword evidence="10" id="KW-1185">Reference proteome</keyword>
<dbReference type="GO" id="GO:0005737">
    <property type="term" value="C:cytoplasm"/>
    <property type="evidence" value="ECO:0007669"/>
    <property type="project" value="TreeGrafter"/>
</dbReference>
<proteinExistence type="inferred from homology"/>
<sequence>MTNCTKEESFRRKSLENLLQAIEKREPELYEALKQDLNKSEYEGYLTEVQIVKQEIKTALKSLHRWCKPKRVKTPVTHFPASSRVYREPFGVTLILSPWNYPFQLAMVPLVGAIAGGNCAVLKSSKSSPAVSGVIRRMLEDAFPEEYISCAPDEASYDEILAQKYDLIFFTGSERVGKIVMEAASKHLTPVVLELGGKSPCIVDKSAAIELAAKRIAWGKFLNAGQTCVAPDYVLVDQSVKKAFVSELQYQVKELYGHALENPDYPKVVNRHHFDRLTGYIKERDNVIGGASDEKTNRIEPTIFCDASWDEPAMQEEIFGPVLPVIAYDDPQQMIASIKARSKPLALYLFTKDRTFVQKIMKEVSFGGGCVNDVVMHLANHHLPFGGVGNSGMGQYHGDYSFEAFTHVKGVLWAKSYLDMPFRYPPYRESMFRWVKRLTK</sequence>
<keyword evidence="2 4" id="KW-0560">Oxidoreductase</keyword>
<dbReference type="AlphaFoldDB" id="A0A8J6P7V3"/>
<feature type="domain" description="Aldehyde dehydrogenase" evidence="8">
    <location>
        <begin position="11"/>
        <end position="410"/>
    </location>
</feature>
<dbReference type="InterPro" id="IPR016160">
    <property type="entry name" value="Ald_DH_CS_CYS"/>
</dbReference>
<dbReference type="InterPro" id="IPR012394">
    <property type="entry name" value="Aldehyde_DH_NAD(P)"/>
</dbReference>
<dbReference type="InterPro" id="IPR016163">
    <property type="entry name" value="Ald_DH_C"/>
</dbReference>
<evidence type="ECO:0000256" key="5">
    <source>
        <dbReference type="PIRSR" id="PIRSR036492-1"/>
    </source>
</evidence>
<dbReference type="PROSITE" id="PS00687">
    <property type="entry name" value="ALDEHYDE_DEHYDR_GLU"/>
    <property type="match status" value="1"/>
</dbReference>
<dbReference type="InterPro" id="IPR016161">
    <property type="entry name" value="Ald_DH/histidinol_DH"/>
</dbReference>
<dbReference type="GO" id="GO:0004029">
    <property type="term" value="F:aldehyde dehydrogenase (NAD+) activity"/>
    <property type="evidence" value="ECO:0007669"/>
    <property type="project" value="TreeGrafter"/>
</dbReference>
<dbReference type="Gene3D" id="3.40.605.10">
    <property type="entry name" value="Aldehyde Dehydrogenase, Chain A, domain 1"/>
    <property type="match status" value="1"/>
</dbReference>
<dbReference type="FunFam" id="3.40.605.10:FF:000004">
    <property type="entry name" value="Aldehyde dehydrogenase"/>
    <property type="match status" value="1"/>
</dbReference>
<dbReference type="PROSITE" id="PS00070">
    <property type="entry name" value="ALDEHYDE_DEHYDR_CYS"/>
    <property type="match status" value="1"/>
</dbReference>
<gene>
    <name evidence="9" type="ORF">H8702_08130</name>
</gene>
<dbReference type="Proteomes" id="UP000632659">
    <property type="component" value="Unassembled WGS sequence"/>
</dbReference>
<dbReference type="EMBL" id="JACRTL010000004">
    <property type="protein sequence ID" value="MBC8611084.1"/>
    <property type="molecule type" value="Genomic_DNA"/>
</dbReference>
<evidence type="ECO:0000256" key="2">
    <source>
        <dbReference type="ARBA" id="ARBA00023002"/>
    </source>
</evidence>
<dbReference type="InterPro" id="IPR015590">
    <property type="entry name" value="Aldehyde_DH_dom"/>
</dbReference>
<comment type="similarity">
    <text evidence="1 4 7">Belongs to the aldehyde dehydrogenase family.</text>
</comment>